<reference evidence="1" key="1">
    <citation type="journal article" date="2021" name="Genome Biol. Evol.">
        <title>The assembled and annotated genome of the fairy-ring fungus Marasmius oreades.</title>
        <authorList>
            <person name="Hiltunen M."/>
            <person name="Ament-Velasquez S.L."/>
            <person name="Johannesson H."/>
        </authorList>
    </citation>
    <scope>NUCLEOTIDE SEQUENCE</scope>
    <source>
        <strain evidence="1">03SP1</strain>
    </source>
</reference>
<name>A0A9P7UX16_9AGAR</name>
<comment type="caution">
    <text evidence="1">The sequence shown here is derived from an EMBL/GenBank/DDBJ whole genome shotgun (WGS) entry which is preliminary data.</text>
</comment>
<organism evidence="1 2">
    <name type="scientific">Marasmius oreades</name>
    <name type="common">fairy-ring Marasmius</name>
    <dbReference type="NCBI Taxonomy" id="181124"/>
    <lineage>
        <taxon>Eukaryota</taxon>
        <taxon>Fungi</taxon>
        <taxon>Dikarya</taxon>
        <taxon>Basidiomycota</taxon>
        <taxon>Agaricomycotina</taxon>
        <taxon>Agaricomycetes</taxon>
        <taxon>Agaricomycetidae</taxon>
        <taxon>Agaricales</taxon>
        <taxon>Marasmiineae</taxon>
        <taxon>Marasmiaceae</taxon>
        <taxon>Marasmius</taxon>
    </lineage>
</organism>
<evidence type="ECO:0000313" key="1">
    <source>
        <dbReference type="EMBL" id="KAG7096204.1"/>
    </source>
</evidence>
<keyword evidence="2" id="KW-1185">Reference proteome</keyword>
<evidence type="ECO:0000313" key="2">
    <source>
        <dbReference type="Proteomes" id="UP001049176"/>
    </source>
</evidence>
<dbReference type="GeneID" id="66072731"/>
<protein>
    <submittedName>
        <fullName evidence="1">Uncharacterized protein</fullName>
    </submittedName>
</protein>
<gene>
    <name evidence="1" type="ORF">E1B28_003655</name>
</gene>
<dbReference type="AlphaFoldDB" id="A0A9P7UX16"/>
<dbReference type="Proteomes" id="UP001049176">
    <property type="component" value="Chromosome 2"/>
</dbReference>
<proteinExistence type="predicted"/>
<dbReference type="RefSeq" id="XP_043012674.1">
    <property type="nucleotide sequence ID" value="XM_043148082.1"/>
</dbReference>
<dbReference type="EMBL" id="CM032182">
    <property type="protein sequence ID" value="KAG7096204.1"/>
    <property type="molecule type" value="Genomic_DNA"/>
</dbReference>
<accession>A0A9P7UX16</accession>
<dbReference type="KEGG" id="more:E1B28_003655"/>
<sequence length="158" mass="17736">MIAKRVSLLVLDCFESIGCRRVQNRQADSGISRITKRTTYQRSALCHPSPPAGVASGIVPRSRGSVRWDETNKYGFVAGRLRVLRPPLCLLVTSFSIPWTFFTQRLSTNFLFQATGYLAIHACRRQFLPNQRCLCKFTPTPLLPFYTFIRPPAPGSAG</sequence>